<evidence type="ECO:0000256" key="7">
    <source>
        <dbReference type="RuleBase" id="RU000589"/>
    </source>
</evidence>
<evidence type="ECO:0000256" key="3">
    <source>
        <dbReference type="ARBA" id="ARBA00022512"/>
    </source>
</evidence>
<evidence type="ECO:0000259" key="8">
    <source>
        <dbReference type="Pfam" id="PF01095"/>
    </source>
</evidence>
<name>A0A2N9H434_FAGSY</name>
<dbReference type="EMBL" id="OIVN01002799">
    <property type="protein sequence ID" value="SPD06533.1"/>
    <property type="molecule type" value="Genomic_DNA"/>
</dbReference>
<evidence type="ECO:0000256" key="2">
    <source>
        <dbReference type="ARBA" id="ARBA00005184"/>
    </source>
</evidence>
<dbReference type="FunFam" id="2.160.20.10:FF:000092">
    <property type="entry name" value="Putative pectinesterase 57"/>
    <property type="match status" value="1"/>
</dbReference>
<evidence type="ECO:0000256" key="1">
    <source>
        <dbReference type="ARBA" id="ARBA00004191"/>
    </source>
</evidence>
<keyword evidence="3" id="KW-0134">Cell wall</keyword>
<organism evidence="9">
    <name type="scientific">Fagus sylvatica</name>
    <name type="common">Beechnut</name>
    <dbReference type="NCBI Taxonomy" id="28930"/>
    <lineage>
        <taxon>Eukaryota</taxon>
        <taxon>Viridiplantae</taxon>
        <taxon>Streptophyta</taxon>
        <taxon>Embryophyta</taxon>
        <taxon>Tracheophyta</taxon>
        <taxon>Spermatophyta</taxon>
        <taxon>Magnoliopsida</taxon>
        <taxon>eudicotyledons</taxon>
        <taxon>Gunneridae</taxon>
        <taxon>Pentapetalae</taxon>
        <taxon>rosids</taxon>
        <taxon>fabids</taxon>
        <taxon>Fagales</taxon>
        <taxon>Fagaceae</taxon>
        <taxon>Fagus</taxon>
    </lineage>
</organism>
<keyword evidence="5 7" id="KW-0063">Aspartyl esterase</keyword>
<dbReference type="UniPathway" id="UPA00545">
    <property type="reaction ID" value="UER00823"/>
</dbReference>
<feature type="active site" evidence="6">
    <location>
        <position position="200"/>
    </location>
</feature>
<comment type="catalytic activity">
    <reaction evidence="7">
        <text>[(1-&gt;4)-alpha-D-galacturonosyl methyl ester](n) + n H2O = [(1-&gt;4)-alpha-D-galacturonosyl](n) + n methanol + n H(+)</text>
        <dbReference type="Rhea" id="RHEA:22380"/>
        <dbReference type="Rhea" id="RHEA-COMP:14570"/>
        <dbReference type="Rhea" id="RHEA-COMP:14573"/>
        <dbReference type="ChEBI" id="CHEBI:15377"/>
        <dbReference type="ChEBI" id="CHEBI:15378"/>
        <dbReference type="ChEBI" id="CHEBI:17790"/>
        <dbReference type="ChEBI" id="CHEBI:140522"/>
        <dbReference type="ChEBI" id="CHEBI:140523"/>
        <dbReference type="EC" id="3.1.1.11"/>
    </reaction>
</comment>
<dbReference type="InterPro" id="IPR011050">
    <property type="entry name" value="Pectin_lyase_fold/virulence"/>
</dbReference>
<protein>
    <recommendedName>
        <fullName evidence="7">Pectinesterase</fullName>
        <ecNumber evidence="7">3.1.1.11</ecNumber>
    </recommendedName>
</protein>
<dbReference type="GO" id="GO:0042545">
    <property type="term" value="P:cell wall modification"/>
    <property type="evidence" value="ECO:0007669"/>
    <property type="project" value="UniProtKB-UniRule"/>
</dbReference>
<dbReference type="InterPro" id="IPR000070">
    <property type="entry name" value="Pectinesterase_cat"/>
</dbReference>
<sequence>MEMTTIPYMDEECGGVRGCVREAGNRRHEELCEGRLGAGGVRGCVREGWRRGGSSKIRDRPAPGIGVKYITRNRPVTSTGQGIPAQGVYKDNIDMKKKKTNIMLAGDGMGQTIVTGNRNFMQGWTTFRTPTVAVSGKGFIARDMTFRNTAGPETHQAVALRVDSDQSAFYRCSMEGHQDTLYAHSLRQFYRECNIYGTIDFIFGNGAAVLQNCKIFTRVPLPQQKSSPEGWLEWYGDFALSTLWYGEYRNYGPGASLSWAGQLAGIITLSGNAATAAFFTVGQFIDGSSWLPNTGVKFTAGLSN</sequence>
<feature type="domain" description="Pectinesterase catalytic" evidence="8">
    <location>
        <begin position="86"/>
        <end position="226"/>
    </location>
</feature>
<dbReference type="GO" id="GO:0045490">
    <property type="term" value="P:pectin catabolic process"/>
    <property type="evidence" value="ECO:0007669"/>
    <property type="project" value="UniProtKB-UniRule"/>
</dbReference>
<keyword evidence="4 7" id="KW-0378">Hydrolase</keyword>
<proteinExistence type="predicted"/>
<keyword evidence="3" id="KW-0964">Secreted</keyword>
<feature type="domain" description="Pectinesterase catalytic" evidence="8">
    <location>
        <begin position="227"/>
        <end position="287"/>
    </location>
</feature>
<dbReference type="GO" id="GO:0030599">
    <property type="term" value="F:pectinesterase activity"/>
    <property type="evidence" value="ECO:0007669"/>
    <property type="project" value="UniProtKB-UniRule"/>
</dbReference>
<evidence type="ECO:0000313" key="9">
    <source>
        <dbReference type="EMBL" id="SPD06533.1"/>
    </source>
</evidence>
<evidence type="ECO:0000256" key="4">
    <source>
        <dbReference type="ARBA" id="ARBA00022801"/>
    </source>
</evidence>
<comment type="pathway">
    <text evidence="2 7">Glycan metabolism; pectin degradation; 2-dehydro-3-deoxy-D-gluconate from pectin: step 1/5.</text>
</comment>
<dbReference type="PROSITE" id="PS00503">
    <property type="entry name" value="PECTINESTERASE_2"/>
    <property type="match status" value="1"/>
</dbReference>
<comment type="subcellular location">
    <subcellularLocation>
        <location evidence="1">Secreted</location>
        <location evidence="1">Cell wall</location>
    </subcellularLocation>
</comment>
<accession>A0A2N9H434</accession>
<evidence type="ECO:0000256" key="6">
    <source>
        <dbReference type="PROSITE-ProRule" id="PRU10040"/>
    </source>
</evidence>
<dbReference type="AlphaFoldDB" id="A0A2N9H434"/>
<dbReference type="Gene3D" id="2.160.20.10">
    <property type="entry name" value="Single-stranded right-handed beta-helix, Pectin lyase-like"/>
    <property type="match status" value="2"/>
</dbReference>
<dbReference type="EC" id="3.1.1.11" evidence="7"/>
<dbReference type="PANTHER" id="PTHR31707">
    <property type="entry name" value="PECTINESTERASE"/>
    <property type="match status" value="1"/>
</dbReference>
<reference evidence="9" key="1">
    <citation type="submission" date="2018-02" db="EMBL/GenBank/DDBJ databases">
        <authorList>
            <person name="Cohen D.B."/>
            <person name="Kent A.D."/>
        </authorList>
    </citation>
    <scope>NUCLEOTIDE SEQUENCE</scope>
</reference>
<dbReference type="SUPFAM" id="SSF51126">
    <property type="entry name" value="Pectin lyase-like"/>
    <property type="match status" value="1"/>
</dbReference>
<dbReference type="Pfam" id="PF01095">
    <property type="entry name" value="Pectinesterase"/>
    <property type="match status" value="2"/>
</dbReference>
<dbReference type="InterPro" id="IPR033131">
    <property type="entry name" value="Pectinesterase_Asp_AS"/>
</dbReference>
<dbReference type="InterPro" id="IPR012334">
    <property type="entry name" value="Pectin_lyas_fold"/>
</dbReference>
<evidence type="ECO:0000256" key="5">
    <source>
        <dbReference type="ARBA" id="ARBA00023085"/>
    </source>
</evidence>
<gene>
    <name evidence="9" type="ORF">FSB_LOCUS34415</name>
</gene>